<dbReference type="Pfam" id="PF00557">
    <property type="entry name" value="Peptidase_M24"/>
    <property type="match status" value="1"/>
</dbReference>
<keyword evidence="3" id="KW-0479">Metal-binding</keyword>
<proteinExistence type="predicted"/>
<keyword evidence="4" id="KW-0378">Hydrolase</keyword>
<keyword evidence="2" id="KW-0645">Protease</keyword>
<dbReference type="PRINTS" id="PR00599">
    <property type="entry name" value="MAPEPTIDASE"/>
</dbReference>
<keyword evidence="5" id="KW-0472">Membrane</keyword>
<protein>
    <submittedName>
        <fullName evidence="7">Methionine aminopeptidase</fullName>
    </submittedName>
</protein>
<name>A0A1D3CSR6_9EIME</name>
<dbReference type="PANTHER" id="PTHR43330:SF7">
    <property type="entry name" value="METHIONINE AMINOPEPTIDASE 1"/>
    <property type="match status" value="1"/>
</dbReference>
<feature type="domain" description="Peptidase M24" evidence="6">
    <location>
        <begin position="38"/>
        <end position="117"/>
    </location>
</feature>
<dbReference type="VEuPathDB" id="ToxoDB:cyc_01903"/>
<dbReference type="InterPro" id="IPR036005">
    <property type="entry name" value="Creatinase/aminopeptidase-like"/>
</dbReference>
<evidence type="ECO:0000313" key="8">
    <source>
        <dbReference type="Proteomes" id="UP000095192"/>
    </source>
</evidence>
<dbReference type="SUPFAM" id="SSF55920">
    <property type="entry name" value="Creatinase/aminopeptidase"/>
    <property type="match status" value="1"/>
</dbReference>
<accession>A0A1D3CSR6</accession>
<dbReference type="InterPro" id="IPR001714">
    <property type="entry name" value="Pept_M24_MAP"/>
</dbReference>
<dbReference type="GO" id="GO:0005829">
    <property type="term" value="C:cytosol"/>
    <property type="evidence" value="ECO:0007669"/>
    <property type="project" value="TreeGrafter"/>
</dbReference>
<dbReference type="PROSITE" id="PS00680">
    <property type="entry name" value="MAP_1"/>
    <property type="match status" value="1"/>
</dbReference>
<organism evidence="7 8">
    <name type="scientific">Cyclospora cayetanensis</name>
    <dbReference type="NCBI Taxonomy" id="88456"/>
    <lineage>
        <taxon>Eukaryota</taxon>
        <taxon>Sar</taxon>
        <taxon>Alveolata</taxon>
        <taxon>Apicomplexa</taxon>
        <taxon>Conoidasida</taxon>
        <taxon>Coccidia</taxon>
        <taxon>Eucoccidiorida</taxon>
        <taxon>Eimeriorina</taxon>
        <taxon>Eimeriidae</taxon>
        <taxon>Cyclospora</taxon>
    </lineage>
</organism>
<dbReference type="PANTHER" id="PTHR43330">
    <property type="entry name" value="METHIONINE AMINOPEPTIDASE"/>
    <property type="match status" value="1"/>
</dbReference>
<feature type="transmembrane region" description="Helical" evidence="5">
    <location>
        <begin position="18"/>
        <end position="40"/>
    </location>
</feature>
<dbReference type="GO" id="GO:0006508">
    <property type="term" value="P:proteolysis"/>
    <property type="evidence" value="ECO:0007669"/>
    <property type="project" value="UniProtKB-KW"/>
</dbReference>
<comment type="caution">
    <text evidence="7">The sequence shown here is derived from an EMBL/GenBank/DDBJ whole genome shotgun (WGS) entry which is preliminary data.</text>
</comment>
<sequence length="143" mass="15524">MEAVKAVSRSNVERATDAMTAVVLAPVIGPVLSFFMLSVVRSYCGHGIGELFHTAPSIPHYRNNKAVGILKPGHVFTIEPMLNLGKPADVLWPDNWTAVTLDGSLSAQFEHTLLCTEEGVEILTKRLPSSPKLDIDTHGHDLP</sequence>
<dbReference type="EMBL" id="JROU02002087">
    <property type="protein sequence ID" value="OEH74238.1"/>
    <property type="molecule type" value="Genomic_DNA"/>
</dbReference>
<dbReference type="GO" id="GO:0070006">
    <property type="term" value="F:metalloaminopeptidase activity"/>
    <property type="evidence" value="ECO:0007669"/>
    <property type="project" value="InterPro"/>
</dbReference>
<evidence type="ECO:0000256" key="4">
    <source>
        <dbReference type="ARBA" id="ARBA00022801"/>
    </source>
</evidence>
<evidence type="ECO:0000256" key="1">
    <source>
        <dbReference type="ARBA" id="ARBA00022438"/>
    </source>
</evidence>
<evidence type="ECO:0000313" key="7">
    <source>
        <dbReference type="EMBL" id="OEH74238.1"/>
    </source>
</evidence>
<reference evidence="7 8" key="1">
    <citation type="journal article" date="2016" name="BMC Genomics">
        <title>Comparative genomics reveals Cyclospora cayetanensis possesses coccidia-like metabolism and invasion components but unique surface antigens.</title>
        <authorList>
            <person name="Liu S."/>
            <person name="Wang L."/>
            <person name="Zheng H."/>
            <person name="Xu Z."/>
            <person name="Roellig D.M."/>
            <person name="Li N."/>
            <person name="Frace M.A."/>
            <person name="Tang K."/>
            <person name="Arrowood M.J."/>
            <person name="Moss D.M."/>
            <person name="Zhang L."/>
            <person name="Feng Y."/>
            <person name="Xiao L."/>
        </authorList>
    </citation>
    <scope>NUCLEOTIDE SEQUENCE [LARGE SCALE GENOMIC DNA]</scope>
    <source>
        <strain evidence="7 8">CHN_HEN01</strain>
    </source>
</reference>
<dbReference type="InterPro" id="IPR000994">
    <property type="entry name" value="Pept_M24"/>
</dbReference>
<dbReference type="VEuPathDB" id="ToxoDB:LOC34618828"/>
<evidence type="ECO:0000256" key="3">
    <source>
        <dbReference type="ARBA" id="ARBA00022723"/>
    </source>
</evidence>
<evidence type="ECO:0000259" key="6">
    <source>
        <dbReference type="Pfam" id="PF00557"/>
    </source>
</evidence>
<dbReference type="Gene3D" id="3.90.230.10">
    <property type="entry name" value="Creatinase/methionine aminopeptidase superfamily"/>
    <property type="match status" value="1"/>
</dbReference>
<keyword evidence="1 7" id="KW-0031">Aminopeptidase</keyword>
<evidence type="ECO:0000256" key="5">
    <source>
        <dbReference type="SAM" id="Phobius"/>
    </source>
</evidence>
<dbReference type="Proteomes" id="UP000095192">
    <property type="component" value="Unassembled WGS sequence"/>
</dbReference>
<dbReference type="InterPro" id="IPR002467">
    <property type="entry name" value="Pept_M24A_MAP1"/>
</dbReference>
<dbReference type="InParanoid" id="A0A1D3CSR6"/>
<keyword evidence="8" id="KW-1185">Reference proteome</keyword>
<dbReference type="GO" id="GO:0046872">
    <property type="term" value="F:metal ion binding"/>
    <property type="evidence" value="ECO:0007669"/>
    <property type="project" value="UniProtKB-KW"/>
</dbReference>
<dbReference type="AlphaFoldDB" id="A0A1D3CSR6"/>
<gene>
    <name evidence="7" type="ORF">cyc_01903</name>
</gene>
<keyword evidence="5" id="KW-0812">Transmembrane</keyword>
<evidence type="ECO:0000256" key="2">
    <source>
        <dbReference type="ARBA" id="ARBA00022670"/>
    </source>
</evidence>
<keyword evidence="5" id="KW-1133">Transmembrane helix</keyword>